<keyword evidence="3" id="KW-1185">Reference proteome</keyword>
<dbReference type="RefSeq" id="WP_123389794.1">
    <property type="nucleotide sequence ID" value="NZ_RKHO01000001.1"/>
</dbReference>
<organism evidence="2 3">
    <name type="scientific">Nocardioides aurantiacus</name>
    <dbReference type="NCBI Taxonomy" id="86796"/>
    <lineage>
        <taxon>Bacteria</taxon>
        <taxon>Bacillati</taxon>
        <taxon>Actinomycetota</taxon>
        <taxon>Actinomycetes</taxon>
        <taxon>Propionibacteriales</taxon>
        <taxon>Nocardioidaceae</taxon>
        <taxon>Nocardioides</taxon>
    </lineage>
</organism>
<evidence type="ECO:0000313" key="3">
    <source>
        <dbReference type="Proteomes" id="UP000281738"/>
    </source>
</evidence>
<dbReference type="PANTHER" id="PTHR34202:SF1">
    <property type="entry name" value="UPF0548 PROTEIN"/>
    <property type="match status" value="1"/>
</dbReference>
<protein>
    <submittedName>
        <fullName evidence="2">Uncharacterized protein (UPF0548 family)</fullName>
    </submittedName>
</protein>
<dbReference type="Pfam" id="PF09348">
    <property type="entry name" value="DUF1990"/>
    <property type="match status" value="1"/>
</dbReference>
<dbReference type="OrthoDB" id="120660at2"/>
<evidence type="ECO:0000259" key="1">
    <source>
        <dbReference type="Pfam" id="PF09348"/>
    </source>
</evidence>
<dbReference type="PANTHER" id="PTHR34202">
    <property type="entry name" value="UPF0548 PROTEIN"/>
    <property type="match status" value="1"/>
</dbReference>
<comment type="caution">
    <text evidence="2">The sequence shown here is derived from an EMBL/GenBank/DDBJ whole genome shotgun (WGS) entry which is preliminary data.</text>
</comment>
<dbReference type="EMBL" id="RKHO01000001">
    <property type="protein sequence ID" value="ROR90672.1"/>
    <property type="molecule type" value="Genomic_DNA"/>
</dbReference>
<gene>
    <name evidence="2" type="ORF">EDD33_1519</name>
</gene>
<name>A0A3N2CT02_9ACTN</name>
<proteinExistence type="predicted"/>
<dbReference type="InterPro" id="IPR018960">
    <property type="entry name" value="DUF1990"/>
</dbReference>
<evidence type="ECO:0000313" key="2">
    <source>
        <dbReference type="EMBL" id="ROR90672.1"/>
    </source>
</evidence>
<dbReference type="PIRSF" id="PIRSF010260">
    <property type="entry name" value="UCP010260"/>
    <property type="match status" value="1"/>
</dbReference>
<dbReference type="InterPro" id="IPR014457">
    <property type="entry name" value="UCP010260"/>
</dbReference>
<feature type="domain" description="DUF1990" evidence="1">
    <location>
        <begin position="15"/>
        <end position="171"/>
    </location>
</feature>
<sequence length="186" mass="19200">MSLVVPGPGSQAAFTYAPVGGTRETGPPPAGYRAVRERRRVGTTEADLEAAAAFVLGFGMQRALGLDPVSVSPVAVEGVTVVLTAGAGPLRLRAPTRVVYVVDEPDRRGFAYGTLPGHPESGEELFVVERTAAGVVAEVRAFSRPAWGLLRAAGPAGRLAQRFAARRYLAACARACADARGDGAAG</sequence>
<accession>A0A3N2CT02</accession>
<dbReference type="Proteomes" id="UP000281738">
    <property type="component" value="Unassembled WGS sequence"/>
</dbReference>
<dbReference type="AlphaFoldDB" id="A0A3N2CT02"/>
<reference evidence="2 3" key="1">
    <citation type="submission" date="2018-11" db="EMBL/GenBank/DDBJ databases">
        <title>Sequencing the genomes of 1000 actinobacteria strains.</title>
        <authorList>
            <person name="Klenk H.-P."/>
        </authorList>
    </citation>
    <scope>NUCLEOTIDE SEQUENCE [LARGE SCALE GENOMIC DNA]</scope>
    <source>
        <strain evidence="2 3">DSM 12652</strain>
    </source>
</reference>